<dbReference type="Proteomes" id="UP001152759">
    <property type="component" value="Chromosome 5"/>
</dbReference>
<dbReference type="GO" id="GO:1990817">
    <property type="term" value="F:poly(A) RNA polymerase activity"/>
    <property type="evidence" value="ECO:0007669"/>
    <property type="project" value="UniProtKB-EC"/>
</dbReference>
<dbReference type="InterPro" id="IPR045862">
    <property type="entry name" value="Trf4-like"/>
</dbReference>
<evidence type="ECO:0000259" key="8">
    <source>
        <dbReference type="Pfam" id="PF03828"/>
    </source>
</evidence>
<feature type="region of interest" description="Disordered" evidence="7">
    <location>
        <begin position="425"/>
        <end position="484"/>
    </location>
</feature>
<feature type="region of interest" description="Disordered" evidence="7">
    <location>
        <begin position="30"/>
        <end position="64"/>
    </location>
</feature>
<dbReference type="InterPro" id="IPR002058">
    <property type="entry name" value="PAP_assoc"/>
</dbReference>
<keyword evidence="5" id="KW-0479">Metal-binding</keyword>
<dbReference type="AlphaFoldDB" id="A0A9P0F5M5"/>
<dbReference type="Gene3D" id="1.10.1410.10">
    <property type="match status" value="1"/>
</dbReference>
<evidence type="ECO:0000256" key="1">
    <source>
        <dbReference type="ARBA" id="ARBA00001936"/>
    </source>
</evidence>
<dbReference type="SUPFAM" id="SSF81301">
    <property type="entry name" value="Nucleotidyltransferase"/>
    <property type="match status" value="1"/>
</dbReference>
<dbReference type="GO" id="GO:0031499">
    <property type="term" value="C:TRAMP complex"/>
    <property type="evidence" value="ECO:0007669"/>
    <property type="project" value="TreeGrafter"/>
</dbReference>
<dbReference type="GO" id="GO:0005730">
    <property type="term" value="C:nucleolus"/>
    <property type="evidence" value="ECO:0007669"/>
    <property type="project" value="TreeGrafter"/>
</dbReference>
<evidence type="ECO:0000313" key="11">
    <source>
        <dbReference type="Proteomes" id="UP001152759"/>
    </source>
</evidence>
<feature type="domain" description="PAP-associated" evidence="8">
    <location>
        <begin position="297"/>
        <end position="357"/>
    </location>
</feature>
<dbReference type="PANTHER" id="PTHR23092:SF15">
    <property type="entry name" value="INACTIVE NON-CANONICAL POLY(A) RNA POLYMERASE PROTEIN TRF4-2-RELATED"/>
    <property type="match status" value="1"/>
</dbReference>
<dbReference type="InterPro" id="IPR043519">
    <property type="entry name" value="NT_sf"/>
</dbReference>
<evidence type="ECO:0000259" key="9">
    <source>
        <dbReference type="Pfam" id="PF22600"/>
    </source>
</evidence>
<dbReference type="SUPFAM" id="SSF81631">
    <property type="entry name" value="PAP/OAS1 substrate-binding domain"/>
    <property type="match status" value="1"/>
</dbReference>
<dbReference type="GO" id="GO:0043634">
    <property type="term" value="P:polyadenylation-dependent ncRNA catabolic process"/>
    <property type="evidence" value="ECO:0007669"/>
    <property type="project" value="TreeGrafter"/>
</dbReference>
<feature type="compositionally biased region" description="Low complexity" evidence="7">
    <location>
        <begin position="425"/>
        <end position="445"/>
    </location>
</feature>
<evidence type="ECO:0000313" key="10">
    <source>
        <dbReference type="EMBL" id="CAH0389991.1"/>
    </source>
</evidence>
<dbReference type="Pfam" id="PF03828">
    <property type="entry name" value="PAP_assoc"/>
    <property type="match status" value="1"/>
</dbReference>
<comment type="similarity">
    <text evidence="2">Belongs to the DNA polymerase type-B-like family.</text>
</comment>
<protein>
    <recommendedName>
        <fullName evidence="3">polynucleotide adenylyltransferase</fullName>
        <ecNumber evidence="3">2.7.7.19</ecNumber>
    </recommendedName>
</protein>
<evidence type="ECO:0000256" key="5">
    <source>
        <dbReference type="ARBA" id="ARBA00022723"/>
    </source>
</evidence>
<sequence length="568" mass="65152">MDPKIGWLQPEQEGPAKLFWTRIWDAHSTDNPKVVPENGLHKSQELNSLDSGDNNLKRTPDNNKNNSLYCNRASTYAMNNHHASYIGKYGGCPWRSYHRKYDPRGIIGLHHEVEDFYNYMSPTEEEHKIRFRTVKKVEKIIKDLWPKAKVEVFGSFRTGLYLPTSDIDLVVIGDWKALPLHTLEDALLENRICDPDCVKVLDKASVPIVKFTDRISDVKVDISFNMSNGVRSAELIKEFCLQFPVLPKLVLVLKQFLLQRDLNEVFYGGISSYSLILMCISFLQLHQRQHAYSPNVNLGVLLIEFFELYGMKFNYMRTAIRVKDGGSYVSKEEIQPDMIDGHRPSMLCIEDPLTPGNDIGRGSYGVMHVKQAFSYAYITLVQAVNPFNGFICNANKNSILGRIIRVTDKVIDYRAWISRTFPLSSYSNSVSSDDSDSSVSTLSSDSDYELSNDHHPNDRSSKYNNHHHNLPDRNASNSVNWKNSPQKFSNHLQDKMVFHNQFHVGNNFKHHNDCNVSNNNNSKHFTNLQNNTFRNGLSSSKKRFSLSGMPNRPKQRYQNGILSFENIR</sequence>
<evidence type="ECO:0000256" key="7">
    <source>
        <dbReference type="SAM" id="MobiDB-lite"/>
    </source>
</evidence>
<dbReference type="InterPro" id="IPR054708">
    <property type="entry name" value="MTPAP-like_central"/>
</dbReference>
<organism evidence="10 11">
    <name type="scientific">Bemisia tabaci</name>
    <name type="common">Sweetpotato whitefly</name>
    <name type="synonym">Aleurodes tabaci</name>
    <dbReference type="NCBI Taxonomy" id="7038"/>
    <lineage>
        <taxon>Eukaryota</taxon>
        <taxon>Metazoa</taxon>
        <taxon>Ecdysozoa</taxon>
        <taxon>Arthropoda</taxon>
        <taxon>Hexapoda</taxon>
        <taxon>Insecta</taxon>
        <taxon>Pterygota</taxon>
        <taxon>Neoptera</taxon>
        <taxon>Paraneoptera</taxon>
        <taxon>Hemiptera</taxon>
        <taxon>Sternorrhyncha</taxon>
        <taxon>Aleyrodoidea</taxon>
        <taxon>Aleyrodidae</taxon>
        <taxon>Aleyrodinae</taxon>
        <taxon>Bemisia</taxon>
    </lineage>
</organism>
<accession>A0A9P0F5M5</accession>
<dbReference type="GO" id="GO:0003729">
    <property type="term" value="F:mRNA binding"/>
    <property type="evidence" value="ECO:0007669"/>
    <property type="project" value="TreeGrafter"/>
</dbReference>
<evidence type="ECO:0000256" key="6">
    <source>
        <dbReference type="ARBA" id="ARBA00022842"/>
    </source>
</evidence>
<proteinExistence type="inferred from homology"/>
<feature type="compositionally biased region" description="Basic and acidic residues" evidence="7">
    <location>
        <begin position="451"/>
        <end position="461"/>
    </location>
</feature>
<dbReference type="EMBL" id="OU963866">
    <property type="protein sequence ID" value="CAH0389991.1"/>
    <property type="molecule type" value="Genomic_DNA"/>
</dbReference>
<reference evidence="10" key="1">
    <citation type="submission" date="2021-12" db="EMBL/GenBank/DDBJ databases">
        <authorList>
            <person name="King R."/>
        </authorList>
    </citation>
    <scope>NUCLEOTIDE SEQUENCE</scope>
</reference>
<dbReference type="OrthoDB" id="273917at2759"/>
<dbReference type="Gene3D" id="3.30.460.10">
    <property type="entry name" value="Beta Polymerase, domain 2"/>
    <property type="match status" value="1"/>
</dbReference>
<evidence type="ECO:0000256" key="3">
    <source>
        <dbReference type="ARBA" id="ARBA00012388"/>
    </source>
</evidence>
<dbReference type="CDD" id="cd05402">
    <property type="entry name" value="NT_PAP_TUTase"/>
    <property type="match status" value="1"/>
</dbReference>
<dbReference type="FunFam" id="3.30.460.10:FF:000006">
    <property type="entry name" value="non-canonical poly(A) RNA polymerase PAPD5"/>
    <property type="match status" value="1"/>
</dbReference>
<dbReference type="GO" id="GO:0031123">
    <property type="term" value="P:RNA 3'-end processing"/>
    <property type="evidence" value="ECO:0007669"/>
    <property type="project" value="TreeGrafter"/>
</dbReference>
<feature type="compositionally biased region" description="Polar residues" evidence="7">
    <location>
        <begin position="45"/>
        <end position="54"/>
    </location>
</feature>
<keyword evidence="11" id="KW-1185">Reference proteome</keyword>
<dbReference type="KEGG" id="btab:109042116"/>
<evidence type="ECO:0000256" key="4">
    <source>
        <dbReference type="ARBA" id="ARBA00022679"/>
    </source>
</evidence>
<gene>
    <name evidence="10" type="ORF">BEMITA_LOCUS8760</name>
</gene>
<dbReference type="Pfam" id="PF22600">
    <property type="entry name" value="MTPAP-like_central"/>
    <property type="match status" value="1"/>
</dbReference>
<dbReference type="GO" id="GO:0046872">
    <property type="term" value="F:metal ion binding"/>
    <property type="evidence" value="ECO:0007669"/>
    <property type="project" value="UniProtKB-KW"/>
</dbReference>
<dbReference type="FunFam" id="1.10.1410.10:FF:000003">
    <property type="entry name" value="non-canonical poly(A) RNA polymerase PAPD7"/>
    <property type="match status" value="1"/>
</dbReference>
<keyword evidence="6" id="KW-0460">Magnesium</keyword>
<evidence type="ECO:0000256" key="2">
    <source>
        <dbReference type="ARBA" id="ARBA00008593"/>
    </source>
</evidence>
<dbReference type="EC" id="2.7.7.19" evidence="3"/>
<keyword evidence="4" id="KW-0808">Transferase</keyword>
<dbReference type="PANTHER" id="PTHR23092">
    <property type="entry name" value="POLY(A) RNA POLYMERASE"/>
    <property type="match status" value="1"/>
</dbReference>
<comment type="cofactor">
    <cofactor evidence="1">
        <name>Mn(2+)</name>
        <dbReference type="ChEBI" id="CHEBI:29035"/>
    </cofactor>
</comment>
<feature type="compositionally biased region" description="Polar residues" evidence="7">
    <location>
        <begin position="474"/>
        <end position="484"/>
    </location>
</feature>
<name>A0A9P0F5M5_BEMTA</name>
<feature type="domain" description="Poly(A) RNA polymerase mitochondrial-like central palm" evidence="9">
    <location>
        <begin position="109"/>
        <end position="238"/>
    </location>
</feature>